<dbReference type="InterPro" id="IPR013057">
    <property type="entry name" value="AA_transpt_TM"/>
</dbReference>
<comment type="subcellular location">
    <subcellularLocation>
        <location evidence="2">Cell membrane</location>
    </subcellularLocation>
    <subcellularLocation>
        <location evidence="1">Endomembrane system</location>
        <topology evidence="1">Multi-pass membrane protein</topology>
    </subcellularLocation>
</comment>
<evidence type="ECO:0000256" key="5">
    <source>
        <dbReference type="ARBA" id="ARBA00022475"/>
    </source>
</evidence>
<feature type="transmembrane region" description="Helical" evidence="13">
    <location>
        <begin position="122"/>
        <end position="145"/>
    </location>
</feature>
<keyword evidence="4" id="KW-0813">Transport</keyword>
<evidence type="ECO:0000256" key="11">
    <source>
        <dbReference type="ARBA" id="ARBA00023294"/>
    </source>
</evidence>
<evidence type="ECO:0000256" key="9">
    <source>
        <dbReference type="ARBA" id="ARBA00022989"/>
    </source>
</evidence>
<feature type="transmembrane region" description="Helical" evidence="13">
    <location>
        <begin position="314"/>
        <end position="338"/>
    </location>
</feature>
<comment type="function">
    <text evidence="12">Carrier protein involved in proton-driven auxin influx. Mediates the formation of auxin gradient from developing leaves (site of auxin biosynthesis) to tips by contributing to the loading of auxin in vascular tissues and facilitating acropetal (base to tip) auxin transport within inner tissues of the root apex, and basipetal (tip to base) auxin transport within outer tissues of the root apex. May be involved in lateral roots and nodules formation.</text>
</comment>
<dbReference type="GO" id="GO:0005886">
    <property type="term" value="C:plasma membrane"/>
    <property type="evidence" value="ECO:0007669"/>
    <property type="project" value="UniProtKB-SubCell"/>
</dbReference>
<evidence type="ECO:0000256" key="1">
    <source>
        <dbReference type="ARBA" id="ARBA00004127"/>
    </source>
</evidence>
<evidence type="ECO:0000256" key="6">
    <source>
        <dbReference type="ARBA" id="ARBA00022692"/>
    </source>
</evidence>
<evidence type="ECO:0000259" key="14">
    <source>
        <dbReference type="Pfam" id="PF01490"/>
    </source>
</evidence>
<evidence type="ECO:0000256" key="13">
    <source>
        <dbReference type="SAM" id="Phobius"/>
    </source>
</evidence>
<evidence type="ECO:0000256" key="7">
    <source>
        <dbReference type="ARBA" id="ARBA00022847"/>
    </source>
</evidence>
<dbReference type="Proteomes" id="UP000075243">
    <property type="component" value="Unassembled WGS sequence"/>
</dbReference>
<feature type="transmembrane region" description="Helical" evidence="13">
    <location>
        <begin position="194"/>
        <end position="214"/>
    </location>
</feature>
<keyword evidence="10 13" id="KW-0472">Membrane</keyword>
<accession>A0A151R772</accession>
<dbReference type="EMBL" id="KQ484006">
    <property type="protein sequence ID" value="KYP38391.1"/>
    <property type="molecule type" value="Genomic_DNA"/>
</dbReference>
<dbReference type="GO" id="GO:0015293">
    <property type="term" value="F:symporter activity"/>
    <property type="evidence" value="ECO:0007669"/>
    <property type="project" value="UniProtKB-KW"/>
</dbReference>
<reference evidence="15" key="1">
    <citation type="journal article" date="2012" name="Nat. Biotechnol.">
        <title>Draft genome sequence of pigeonpea (Cajanus cajan), an orphan legume crop of resource-poor farmers.</title>
        <authorList>
            <person name="Varshney R.K."/>
            <person name="Chen W."/>
            <person name="Li Y."/>
            <person name="Bharti A.K."/>
            <person name="Saxena R.K."/>
            <person name="Schlueter J.A."/>
            <person name="Donoghue M.T."/>
            <person name="Azam S."/>
            <person name="Fan G."/>
            <person name="Whaley A.M."/>
            <person name="Farmer A.D."/>
            <person name="Sheridan J."/>
            <person name="Iwata A."/>
            <person name="Tuteja R."/>
            <person name="Penmetsa R.V."/>
            <person name="Wu W."/>
            <person name="Upadhyaya H.D."/>
            <person name="Yang S.P."/>
            <person name="Shah T."/>
            <person name="Saxena K.B."/>
            <person name="Michael T."/>
            <person name="McCombie W.R."/>
            <person name="Yang B."/>
            <person name="Zhang G."/>
            <person name="Yang H."/>
            <person name="Wang J."/>
            <person name="Spillane C."/>
            <person name="Cook D.R."/>
            <person name="May G.D."/>
            <person name="Xu X."/>
            <person name="Jackson S.A."/>
        </authorList>
    </citation>
    <scope>NUCLEOTIDE SEQUENCE [LARGE SCALE GENOMIC DNA]</scope>
</reference>
<dbReference type="Gramene" id="C.cajan_36833.t">
    <property type="protein sequence ID" value="C.cajan_36833.t"/>
    <property type="gene ID" value="C.cajan_36833"/>
</dbReference>
<evidence type="ECO:0000256" key="10">
    <source>
        <dbReference type="ARBA" id="ARBA00023136"/>
    </source>
</evidence>
<gene>
    <name evidence="15" type="ORF">KK1_040374</name>
</gene>
<evidence type="ECO:0000256" key="2">
    <source>
        <dbReference type="ARBA" id="ARBA00004236"/>
    </source>
</evidence>
<feature type="transmembrane region" description="Helical" evidence="13">
    <location>
        <begin position="274"/>
        <end position="294"/>
    </location>
</feature>
<dbReference type="Pfam" id="PF01490">
    <property type="entry name" value="Aa_trans"/>
    <property type="match status" value="1"/>
</dbReference>
<keyword evidence="9 13" id="KW-1133">Transmembrane helix</keyword>
<proteinExistence type="inferred from homology"/>
<feature type="transmembrane region" description="Helical" evidence="13">
    <location>
        <begin position="165"/>
        <end position="182"/>
    </location>
</feature>
<evidence type="ECO:0000256" key="8">
    <source>
        <dbReference type="ARBA" id="ARBA00022970"/>
    </source>
</evidence>
<dbReference type="GO" id="GO:0012505">
    <property type="term" value="C:endomembrane system"/>
    <property type="evidence" value="ECO:0007669"/>
    <property type="project" value="UniProtKB-SubCell"/>
</dbReference>
<protein>
    <submittedName>
        <fullName evidence="15">Lysine histidine transporter 1</fullName>
    </submittedName>
</protein>
<keyword evidence="11" id="KW-0927">Auxin signaling pathway</keyword>
<comment type="similarity">
    <text evidence="3">Belongs to the amino acid/polyamine transporter 2 family. Amino acid/auxin permease (AAAP) (TC 2.A.18.1) subfamily.</text>
</comment>
<feature type="transmembrane region" description="Helical" evidence="13">
    <location>
        <begin position="366"/>
        <end position="383"/>
    </location>
</feature>
<feature type="transmembrane region" description="Helical" evidence="13">
    <location>
        <begin position="389"/>
        <end position="409"/>
    </location>
</feature>
<keyword evidence="5" id="KW-1003">Cell membrane</keyword>
<dbReference type="GO" id="GO:0006865">
    <property type="term" value="P:amino acid transport"/>
    <property type="evidence" value="ECO:0007669"/>
    <property type="project" value="UniProtKB-KW"/>
</dbReference>
<evidence type="ECO:0000256" key="12">
    <source>
        <dbReference type="ARBA" id="ARBA00045588"/>
    </source>
</evidence>
<dbReference type="PANTHER" id="PTHR48017">
    <property type="entry name" value="OS05G0424000 PROTEIN-RELATED"/>
    <property type="match status" value="1"/>
</dbReference>
<keyword evidence="16" id="KW-1185">Reference proteome</keyword>
<feature type="transmembrane region" description="Helical" evidence="13">
    <location>
        <begin position="76"/>
        <end position="101"/>
    </location>
</feature>
<dbReference type="OrthoDB" id="40134at2759"/>
<keyword evidence="7" id="KW-0769">Symport</keyword>
<evidence type="ECO:0000313" key="16">
    <source>
        <dbReference type="Proteomes" id="UP000075243"/>
    </source>
</evidence>
<dbReference type="STRING" id="3821.A0A151R772"/>
<evidence type="ECO:0000256" key="3">
    <source>
        <dbReference type="ARBA" id="ARBA00005590"/>
    </source>
</evidence>
<keyword evidence="8" id="KW-0029">Amino-acid transport</keyword>
<keyword evidence="6 13" id="KW-0812">Transmembrane</keyword>
<name>A0A151R772_CAJCA</name>
<feature type="domain" description="Amino acid transporter transmembrane" evidence="14">
    <location>
        <begin position="41"/>
        <end position="445"/>
    </location>
</feature>
<evidence type="ECO:0000256" key="4">
    <source>
        <dbReference type="ARBA" id="ARBA00022448"/>
    </source>
</evidence>
<feature type="transmembrane region" description="Helical" evidence="13">
    <location>
        <begin position="49"/>
        <end position="70"/>
    </location>
</feature>
<organism evidence="15 16">
    <name type="scientific">Cajanus cajan</name>
    <name type="common">Pigeon pea</name>
    <name type="synonym">Cajanus indicus</name>
    <dbReference type="NCBI Taxonomy" id="3821"/>
    <lineage>
        <taxon>Eukaryota</taxon>
        <taxon>Viridiplantae</taxon>
        <taxon>Streptophyta</taxon>
        <taxon>Embryophyta</taxon>
        <taxon>Tracheophyta</taxon>
        <taxon>Spermatophyta</taxon>
        <taxon>Magnoliopsida</taxon>
        <taxon>eudicotyledons</taxon>
        <taxon>Gunneridae</taxon>
        <taxon>Pentapetalae</taxon>
        <taxon>rosids</taxon>
        <taxon>fabids</taxon>
        <taxon>Fabales</taxon>
        <taxon>Fabaceae</taxon>
        <taxon>Papilionoideae</taxon>
        <taxon>50 kb inversion clade</taxon>
        <taxon>NPAAA clade</taxon>
        <taxon>indigoferoid/millettioid clade</taxon>
        <taxon>Phaseoleae</taxon>
        <taxon>Cajanus</taxon>
    </lineage>
</organism>
<sequence>MGTVTRSSSEVYTSDSEKGFAINHSTPPELDAGAKFVLVSRGSWLHCGYHLTTSIVAPVLLTLPFAFTLLGWVGGVLWLTLAAVVTFYSYNLLSVVLEHHAQLGRRQLRFRDMARDILGPGWAKYYVGPLQFAICFGTVIGGPLVGGKSLKFIYQLYHPDGAMKLYQFISISGVVTLLLAQLPSFHSLRHVNLISLVLSVLYATCVAVGSIYIGHSKDAPPRHYSVRGSDVDQLFGVFNGISIIATAYASGIIPEIQATLAPPVKGKMLKGLCVCYSVIATTYYSVAISGYWAFGNDSGATILANFIGKTKLLLPKWFFLMTNIFILLQVMAMTAVYLQPTNELFEATFGDPKMGQFSIRNVVPRVLSRSLSVAAATVLAAMLPFFPDIMALFGAFGCIPLDFILPMIFYNVTFKPSKYSIMFWVNTLIIVASSILVVIGGIASIRQIVLDAKTYHLFSDM</sequence>
<evidence type="ECO:0000313" key="15">
    <source>
        <dbReference type="EMBL" id="KYP38391.1"/>
    </source>
</evidence>
<feature type="transmembrane region" description="Helical" evidence="13">
    <location>
        <begin position="421"/>
        <end position="445"/>
    </location>
</feature>
<dbReference type="OMA" id="YCACTTA"/>
<dbReference type="AlphaFoldDB" id="A0A151R772"/>
<dbReference type="GO" id="GO:0009734">
    <property type="term" value="P:auxin-activated signaling pathway"/>
    <property type="evidence" value="ECO:0007669"/>
    <property type="project" value="UniProtKB-KW"/>
</dbReference>
<feature type="transmembrane region" description="Helical" evidence="13">
    <location>
        <begin position="234"/>
        <end position="253"/>
    </location>
</feature>